<keyword evidence="1" id="KW-0472">Membrane</keyword>
<feature type="transmembrane region" description="Helical" evidence="1">
    <location>
        <begin position="134"/>
        <end position="153"/>
    </location>
</feature>
<name>A0A0P6XE05_9CHLR</name>
<dbReference type="PANTHER" id="PTHR32251:SF17">
    <property type="entry name" value="STEROID 5-ALPHA REDUCTASE C-TERMINAL DOMAIN-CONTAINING PROTEIN"/>
    <property type="match status" value="1"/>
</dbReference>
<feature type="transmembrane region" description="Helical" evidence="1">
    <location>
        <begin position="196"/>
        <end position="222"/>
    </location>
</feature>
<dbReference type="OrthoDB" id="9779233at2"/>
<sequence>MGIQQAVLLTGVFIFAYMTAIWVASLALKNTSIVDIFWGLGFVLTAWLVFMVASPMSWAQVLLLILVSVWGLRLSIYIFIRNRNKPEDFRYRAWREEHGKSWWWYSYFQTFILQGVLMWMISTPLTAAMISTQPGILPLVIAGGLVWLYGFYFETAGDAQLSRFKANPENKGKVLNTGVWRYTRHPNYFGDAAQWWGYYLIAASLGAFWSVFSPILMTVLLLRVSGVALLEKTLKETKPQYKEYIETTSSFFPWFPKHPSNPNE</sequence>
<evidence type="ECO:0000313" key="3">
    <source>
        <dbReference type="Proteomes" id="UP000050417"/>
    </source>
</evidence>
<feature type="transmembrane region" description="Helical" evidence="1">
    <location>
        <begin position="36"/>
        <end position="54"/>
    </location>
</feature>
<keyword evidence="1" id="KW-0812">Transmembrane</keyword>
<protein>
    <submittedName>
        <fullName evidence="2">Membrane protein</fullName>
    </submittedName>
</protein>
<dbReference type="Pfam" id="PF06966">
    <property type="entry name" value="DUF1295"/>
    <property type="match status" value="1"/>
</dbReference>
<reference evidence="2 3" key="1">
    <citation type="submission" date="2015-07" db="EMBL/GenBank/DDBJ databases">
        <title>Genome sequence of Ornatilinea apprima DSM 23815.</title>
        <authorList>
            <person name="Hemp J."/>
            <person name="Ward L.M."/>
            <person name="Pace L.A."/>
            <person name="Fischer W.W."/>
        </authorList>
    </citation>
    <scope>NUCLEOTIDE SEQUENCE [LARGE SCALE GENOMIC DNA]</scope>
    <source>
        <strain evidence="2 3">P3M-1</strain>
    </source>
</reference>
<feature type="transmembrane region" description="Helical" evidence="1">
    <location>
        <begin position="102"/>
        <end position="122"/>
    </location>
</feature>
<dbReference type="PANTHER" id="PTHR32251">
    <property type="entry name" value="3-OXO-5-ALPHA-STEROID 4-DEHYDROGENASE"/>
    <property type="match status" value="1"/>
</dbReference>
<accession>A0A0P6XE05</accession>
<proteinExistence type="predicted"/>
<dbReference type="GO" id="GO:0016020">
    <property type="term" value="C:membrane"/>
    <property type="evidence" value="ECO:0007669"/>
    <property type="project" value="TreeGrafter"/>
</dbReference>
<feature type="transmembrane region" description="Helical" evidence="1">
    <location>
        <begin position="61"/>
        <end position="80"/>
    </location>
</feature>
<dbReference type="InterPro" id="IPR010721">
    <property type="entry name" value="UstE-like"/>
</dbReference>
<evidence type="ECO:0000256" key="1">
    <source>
        <dbReference type="SAM" id="Phobius"/>
    </source>
</evidence>
<organism evidence="2 3">
    <name type="scientific">Ornatilinea apprima</name>
    <dbReference type="NCBI Taxonomy" id="1134406"/>
    <lineage>
        <taxon>Bacteria</taxon>
        <taxon>Bacillati</taxon>
        <taxon>Chloroflexota</taxon>
        <taxon>Anaerolineae</taxon>
        <taxon>Anaerolineales</taxon>
        <taxon>Anaerolineaceae</taxon>
        <taxon>Ornatilinea</taxon>
    </lineage>
</organism>
<dbReference type="STRING" id="1134406.ADN00_14970"/>
<dbReference type="PATRIC" id="fig|1134406.4.peg.1857"/>
<keyword evidence="3" id="KW-1185">Reference proteome</keyword>
<evidence type="ECO:0000313" key="2">
    <source>
        <dbReference type="EMBL" id="KPL73088.1"/>
    </source>
</evidence>
<dbReference type="Gene3D" id="1.20.120.1630">
    <property type="match status" value="1"/>
</dbReference>
<dbReference type="PROSITE" id="PS50244">
    <property type="entry name" value="S5A_REDUCTASE"/>
    <property type="match status" value="1"/>
</dbReference>
<feature type="transmembrane region" description="Helical" evidence="1">
    <location>
        <begin position="7"/>
        <end position="24"/>
    </location>
</feature>
<dbReference type="RefSeq" id="WP_075063840.1">
    <property type="nucleotide sequence ID" value="NZ_LGCL01000036.1"/>
</dbReference>
<gene>
    <name evidence="2" type="ORF">ADN00_14970</name>
</gene>
<dbReference type="Proteomes" id="UP000050417">
    <property type="component" value="Unassembled WGS sequence"/>
</dbReference>
<keyword evidence="1" id="KW-1133">Transmembrane helix</keyword>
<dbReference type="AlphaFoldDB" id="A0A0P6XE05"/>
<comment type="caution">
    <text evidence="2">The sequence shown here is derived from an EMBL/GenBank/DDBJ whole genome shotgun (WGS) entry which is preliminary data.</text>
</comment>
<dbReference type="EMBL" id="LGCL01000036">
    <property type="protein sequence ID" value="KPL73088.1"/>
    <property type="molecule type" value="Genomic_DNA"/>
</dbReference>